<dbReference type="GO" id="GO:0016020">
    <property type="term" value="C:membrane"/>
    <property type="evidence" value="ECO:0007669"/>
    <property type="project" value="UniProtKB-SubCell"/>
</dbReference>
<dbReference type="InterPro" id="IPR050186">
    <property type="entry name" value="TPT_transporter"/>
</dbReference>
<reference evidence="7" key="1">
    <citation type="submission" date="2021-02" db="EMBL/GenBank/DDBJ databases">
        <authorList>
            <person name="Dougan E. K."/>
            <person name="Rhodes N."/>
            <person name="Thang M."/>
            <person name="Chan C."/>
        </authorList>
    </citation>
    <scope>NUCLEOTIDE SEQUENCE</scope>
</reference>
<evidence type="ECO:0000313" key="8">
    <source>
        <dbReference type="Proteomes" id="UP000604046"/>
    </source>
</evidence>
<evidence type="ECO:0000256" key="2">
    <source>
        <dbReference type="ARBA" id="ARBA00022692"/>
    </source>
</evidence>
<feature type="domain" description="Sugar phosphate transporter" evidence="6">
    <location>
        <begin position="18"/>
        <end position="297"/>
    </location>
</feature>
<dbReference type="Pfam" id="PF03151">
    <property type="entry name" value="TPT"/>
    <property type="match status" value="1"/>
</dbReference>
<keyword evidence="4 5" id="KW-0472">Membrane</keyword>
<dbReference type="AlphaFoldDB" id="A0A812INN4"/>
<feature type="transmembrane region" description="Helical" evidence="5">
    <location>
        <begin position="156"/>
        <end position="175"/>
    </location>
</feature>
<feature type="transmembrane region" description="Helical" evidence="5">
    <location>
        <begin position="14"/>
        <end position="37"/>
    </location>
</feature>
<feature type="transmembrane region" description="Helical" evidence="5">
    <location>
        <begin position="43"/>
        <end position="66"/>
    </location>
</feature>
<evidence type="ECO:0000256" key="3">
    <source>
        <dbReference type="ARBA" id="ARBA00022989"/>
    </source>
</evidence>
<keyword evidence="3 5" id="KW-1133">Transmembrane helix</keyword>
<sequence length="333" mass="36261">MHLLFLEEHSNRQLWVLALFLGHASCSVFLVLVNKTISTSFPYAWTVVALQNTGTIVCSCFLHLNGKVLLRQLQRHQVLPLLVDAIWLVAVLMSSFKALEEVSLLVVVIRNTVPFLTALSERAALKKPMDAMLVVALLITFVGTILYSVTDFTIRYNGAIYAISNAVLVAGMCTYERYLMTSANLGMSAIDINFHRVVLSMPLIATLGYTEGFPATLLDLAVRRYEALLIASSAFAAFGIGTLLLALQAEVSATTIQVANVSYKCATTVVSRLTHPSELTAMGVFGYCVCTGGVLTYTLTRPPSRGKAGLLVSVRSDFLATLKFAQVCHAKEK</sequence>
<dbReference type="Proteomes" id="UP000604046">
    <property type="component" value="Unassembled WGS sequence"/>
</dbReference>
<keyword evidence="8" id="KW-1185">Reference proteome</keyword>
<gene>
    <name evidence="7" type="primary">GFT1</name>
    <name evidence="7" type="ORF">SNAT2548_LOCUS4661</name>
</gene>
<dbReference type="InterPro" id="IPR004853">
    <property type="entry name" value="Sugar_P_trans_dom"/>
</dbReference>
<evidence type="ECO:0000256" key="1">
    <source>
        <dbReference type="ARBA" id="ARBA00004141"/>
    </source>
</evidence>
<dbReference type="PANTHER" id="PTHR11132">
    <property type="entry name" value="SOLUTE CARRIER FAMILY 35"/>
    <property type="match status" value="1"/>
</dbReference>
<evidence type="ECO:0000256" key="5">
    <source>
        <dbReference type="SAM" id="Phobius"/>
    </source>
</evidence>
<dbReference type="EMBL" id="CAJNDS010000290">
    <property type="protein sequence ID" value="CAE7039171.1"/>
    <property type="molecule type" value="Genomic_DNA"/>
</dbReference>
<accession>A0A812INN4</accession>
<comment type="caution">
    <text evidence="7">The sequence shown here is derived from an EMBL/GenBank/DDBJ whole genome shotgun (WGS) entry which is preliminary data.</text>
</comment>
<name>A0A812INN4_9DINO</name>
<organism evidence="7 8">
    <name type="scientific">Symbiodinium natans</name>
    <dbReference type="NCBI Taxonomy" id="878477"/>
    <lineage>
        <taxon>Eukaryota</taxon>
        <taxon>Sar</taxon>
        <taxon>Alveolata</taxon>
        <taxon>Dinophyceae</taxon>
        <taxon>Suessiales</taxon>
        <taxon>Symbiodiniaceae</taxon>
        <taxon>Symbiodinium</taxon>
    </lineage>
</organism>
<evidence type="ECO:0000256" key="4">
    <source>
        <dbReference type="ARBA" id="ARBA00023136"/>
    </source>
</evidence>
<feature type="transmembrane region" description="Helical" evidence="5">
    <location>
        <begin position="227"/>
        <end position="247"/>
    </location>
</feature>
<proteinExistence type="predicted"/>
<feature type="transmembrane region" description="Helical" evidence="5">
    <location>
        <begin position="131"/>
        <end position="150"/>
    </location>
</feature>
<comment type="subcellular location">
    <subcellularLocation>
        <location evidence="1">Membrane</location>
        <topology evidence="1">Multi-pass membrane protein</topology>
    </subcellularLocation>
</comment>
<protein>
    <submittedName>
        <fullName evidence="7">GFT1 protein</fullName>
    </submittedName>
</protein>
<keyword evidence="2 5" id="KW-0812">Transmembrane</keyword>
<dbReference type="OrthoDB" id="417037at2759"/>
<evidence type="ECO:0000313" key="7">
    <source>
        <dbReference type="EMBL" id="CAE7039171.1"/>
    </source>
</evidence>
<evidence type="ECO:0000259" key="6">
    <source>
        <dbReference type="Pfam" id="PF03151"/>
    </source>
</evidence>